<evidence type="ECO:0000256" key="4">
    <source>
        <dbReference type="PROSITE-ProRule" id="PRU00335"/>
    </source>
</evidence>
<gene>
    <name evidence="6" type="ORF">A4W93_21120</name>
</gene>
<dbReference type="PROSITE" id="PS50977">
    <property type="entry name" value="HTH_TETR_2"/>
    <property type="match status" value="1"/>
</dbReference>
<evidence type="ECO:0000313" key="6">
    <source>
        <dbReference type="EMBL" id="ARN23994.1"/>
    </source>
</evidence>
<dbReference type="KEGG" id="rgu:A4W93_21120"/>
<dbReference type="Proteomes" id="UP000193427">
    <property type="component" value="Chromosome"/>
</dbReference>
<accession>A0A1W6LI79</accession>
<evidence type="ECO:0000256" key="1">
    <source>
        <dbReference type="ARBA" id="ARBA00023015"/>
    </source>
</evidence>
<organism evidence="6 7">
    <name type="scientific">Piscinibacter gummiphilus</name>
    <dbReference type="NCBI Taxonomy" id="946333"/>
    <lineage>
        <taxon>Bacteria</taxon>
        <taxon>Pseudomonadati</taxon>
        <taxon>Pseudomonadota</taxon>
        <taxon>Betaproteobacteria</taxon>
        <taxon>Burkholderiales</taxon>
        <taxon>Sphaerotilaceae</taxon>
        <taxon>Piscinibacter</taxon>
    </lineage>
</organism>
<evidence type="ECO:0000313" key="7">
    <source>
        <dbReference type="Proteomes" id="UP000193427"/>
    </source>
</evidence>
<dbReference type="EMBL" id="CP015118">
    <property type="protein sequence ID" value="ARN23994.1"/>
    <property type="molecule type" value="Genomic_DNA"/>
</dbReference>
<sequence length="192" mass="20606">MDRAMRSEQKEQTRQRMRQAAAEGFRSHGYGIGVDGLAKRAGVTSGAFYANFSSKADAFREAVAFGMDELLGGIRYFQQEHGLAWWPEFVAFYLGEKLTCDLAQSCSLQTLTPELARADDAAKDVFREKLQSIAEAVVDGPDSPAKPATQEAALAALASLIGAVTIARATGNEDLAKSVASAMRERLLGNAA</sequence>
<keyword evidence="3" id="KW-0804">Transcription</keyword>
<dbReference type="OrthoDB" id="9798857at2"/>
<dbReference type="PANTHER" id="PTHR47506">
    <property type="entry name" value="TRANSCRIPTIONAL REGULATORY PROTEIN"/>
    <property type="match status" value="1"/>
</dbReference>
<feature type="domain" description="HTH tetR-type" evidence="5">
    <location>
        <begin position="11"/>
        <end position="70"/>
    </location>
</feature>
<dbReference type="InterPro" id="IPR036271">
    <property type="entry name" value="Tet_transcr_reg_TetR-rel_C_sf"/>
</dbReference>
<evidence type="ECO:0000259" key="5">
    <source>
        <dbReference type="PROSITE" id="PS50977"/>
    </source>
</evidence>
<dbReference type="Gene3D" id="1.10.357.10">
    <property type="entry name" value="Tetracycline Repressor, domain 2"/>
    <property type="match status" value="1"/>
</dbReference>
<keyword evidence="7" id="KW-1185">Reference proteome</keyword>
<dbReference type="Gene3D" id="1.10.10.60">
    <property type="entry name" value="Homeodomain-like"/>
    <property type="match status" value="1"/>
</dbReference>
<dbReference type="InterPro" id="IPR001647">
    <property type="entry name" value="HTH_TetR"/>
</dbReference>
<dbReference type="InterPro" id="IPR009057">
    <property type="entry name" value="Homeodomain-like_sf"/>
</dbReference>
<proteinExistence type="predicted"/>
<evidence type="ECO:0000256" key="2">
    <source>
        <dbReference type="ARBA" id="ARBA00023125"/>
    </source>
</evidence>
<dbReference type="PRINTS" id="PR00455">
    <property type="entry name" value="HTHTETR"/>
</dbReference>
<dbReference type="SUPFAM" id="SSF46689">
    <property type="entry name" value="Homeodomain-like"/>
    <property type="match status" value="1"/>
</dbReference>
<dbReference type="Pfam" id="PF00440">
    <property type="entry name" value="TetR_N"/>
    <property type="match status" value="1"/>
</dbReference>
<feature type="DNA-binding region" description="H-T-H motif" evidence="4">
    <location>
        <begin position="33"/>
        <end position="52"/>
    </location>
</feature>
<name>A0A1W6LI79_9BURK</name>
<protein>
    <submittedName>
        <fullName evidence="6">Transcriptional regulator</fullName>
    </submittedName>
</protein>
<reference evidence="6 7" key="1">
    <citation type="submission" date="2016-04" db="EMBL/GenBank/DDBJ databases">
        <title>Complete genome sequence of natural rubber-degrading, novel Gram-negative bacterium, Rhizobacter gummiphilus strain NS21.</title>
        <authorList>
            <person name="Tabata M."/>
            <person name="Kasai D."/>
            <person name="Fukuda M."/>
        </authorList>
    </citation>
    <scope>NUCLEOTIDE SEQUENCE [LARGE SCALE GENOMIC DNA]</scope>
    <source>
        <strain evidence="6 7">NS21</strain>
    </source>
</reference>
<dbReference type="PANTHER" id="PTHR47506:SF7">
    <property type="entry name" value="TRANSCRIPTIONAL REGULATORY PROTEIN"/>
    <property type="match status" value="1"/>
</dbReference>
<dbReference type="AlphaFoldDB" id="A0A1W6LI79"/>
<keyword evidence="1" id="KW-0805">Transcription regulation</keyword>
<evidence type="ECO:0000256" key="3">
    <source>
        <dbReference type="ARBA" id="ARBA00023163"/>
    </source>
</evidence>
<keyword evidence="2 4" id="KW-0238">DNA-binding</keyword>
<dbReference type="GO" id="GO:0003677">
    <property type="term" value="F:DNA binding"/>
    <property type="evidence" value="ECO:0007669"/>
    <property type="project" value="UniProtKB-UniRule"/>
</dbReference>
<dbReference type="SUPFAM" id="SSF48498">
    <property type="entry name" value="Tetracyclin repressor-like, C-terminal domain"/>
    <property type="match status" value="1"/>
</dbReference>
<dbReference type="STRING" id="946333.A4W93_21120"/>